<organism evidence="1 2">
    <name type="scientific">Lophiostoma macrostomum CBS 122681</name>
    <dbReference type="NCBI Taxonomy" id="1314788"/>
    <lineage>
        <taxon>Eukaryota</taxon>
        <taxon>Fungi</taxon>
        <taxon>Dikarya</taxon>
        <taxon>Ascomycota</taxon>
        <taxon>Pezizomycotina</taxon>
        <taxon>Dothideomycetes</taxon>
        <taxon>Pleosporomycetidae</taxon>
        <taxon>Pleosporales</taxon>
        <taxon>Lophiostomataceae</taxon>
        <taxon>Lophiostoma</taxon>
    </lineage>
</organism>
<dbReference type="EMBL" id="MU004411">
    <property type="protein sequence ID" value="KAF2652027.1"/>
    <property type="molecule type" value="Genomic_DNA"/>
</dbReference>
<proteinExistence type="predicted"/>
<gene>
    <name evidence="1" type="ORF">K491DRAFT_681671</name>
</gene>
<sequence length="300" mass="34191">MFDEEWQTDVRLSWSTAPKVHLSMIDELRQTVLGLFKSPSPYLETVTDLQLALPCTYDFTVVSEVIPSDLLNRLRHLRLQVVDATGAYGHRWYGNISYDEANIENSNLQEAYPNGDHSSGIQSIVRRCTNLKTLGVSVAQEVHLDLAAWTPNGGGLETLYLHRTTHTAEELIRIMSPAHDFRGADRLYAIWLEEVVLKSGTWLQVFTHLLARPSFSYLRVDNLGYDKHGASSHLWETPDYPTEESEHIWSLSKTDHTSLNRLVRHLIAKAGGQDLYPSEMNEQEPLEYWDSDAHSTDLDE</sequence>
<protein>
    <recommendedName>
        <fullName evidence="3">F-box domain-containing protein</fullName>
    </recommendedName>
</protein>
<dbReference type="OrthoDB" id="3799527at2759"/>
<evidence type="ECO:0008006" key="3">
    <source>
        <dbReference type="Google" id="ProtNLM"/>
    </source>
</evidence>
<dbReference type="Proteomes" id="UP000799324">
    <property type="component" value="Unassembled WGS sequence"/>
</dbReference>
<accession>A0A6A6SY88</accession>
<reference evidence="1" key="1">
    <citation type="journal article" date="2020" name="Stud. Mycol.">
        <title>101 Dothideomycetes genomes: a test case for predicting lifestyles and emergence of pathogens.</title>
        <authorList>
            <person name="Haridas S."/>
            <person name="Albert R."/>
            <person name="Binder M."/>
            <person name="Bloem J."/>
            <person name="Labutti K."/>
            <person name="Salamov A."/>
            <person name="Andreopoulos B."/>
            <person name="Baker S."/>
            <person name="Barry K."/>
            <person name="Bills G."/>
            <person name="Bluhm B."/>
            <person name="Cannon C."/>
            <person name="Castanera R."/>
            <person name="Culley D."/>
            <person name="Daum C."/>
            <person name="Ezra D."/>
            <person name="Gonzalez J."/>
            <person name="Henrissat B."/>
            <person name="Kuo A."/>
            <person name="Liang C."/>
            <person name="Lipzen A."/>
            <person name="Lutzoni F."/>
            <person name="Magnuson J."/>
            <person name="Mondo S."/>
            <person name="Nolan M."/>
            <person name="Ohm R."/>
            <person name="Pangilinan J."/>
            <person name="Park H.-J."/>
            <person name="Ramirez L."/>
            <person name="Alfaro M."/>
            <person name="Sun H."/>
            <person name="Tritt A."/>
            <person name="Yoshinaga Y."/>
            <person name="Zwiers L.-H."/>
            <person name="Turgeon B."/>
            <person name="Goodwin S."/>
            <person name="Spatafora J."/>
            <person name="Crous P."/>
            <person name="Grigoriev I."/>
        </authorList>
    </citation>
    <scope>NUCLEOTIDE SEQUENCE</scope>
    <source>
        <strain evidence="1">CBS 122681</strain>
    </source>
</reference>
<dbReference type="AlphaFoldDB" id="A0A6A6SY88"/>
<evidence type="ECO:0000313" key="2">
    <source>
        <dbReference type="Proteomes" id="UP000799324"/>
    </source>
</evidence>
<evidence type="ECO:0000313" key="1">
    <source>
        <dbReference type="EMBL" id="KAF2652027.1"/>
    </source>
</evidence>
<name>A0A6A6SY88_9PLEO</name>
<keyword evidence="2" id="KW-1185">Reference proteome</keyword>